<dbReference type="InterPro" id="IPR045851">
    <property type="entry name" value="AMP-bd_C_sf"/>
</dbReference>
<dbReference type="GO" id="GO:0031177">
    <property type="term" value="F:phosphopantetheine binding"/>
    <property type="evidence" value="ECO:0007669"/>
    <property type="project" value="InterPro"/>
</dbReference>
<dbReference type="InterPro" id="IPR010060">
    <property type="entry name" value="NRPS_synth"/>
</dbReference>
<evidence type="ECO:0000256" key="5">
    <source>
        <dbReference type="ARBA" id="ARBA00022598"/>
    </source>
</evidence>
<evidence type="ECO:0000256" key="7">
    <source>
        <dbReference type="ARBA" id="ARBA00023194"/>
    </source>
</evidence>
<evidence type="ECO:0000256" key="6">
    <source>
        <dbReference type="ARBA" id="ARBA00022737"/>
    </source>
</evidence>
<organism evidence="10">
    <name type="scientific">Paenibacillus sp. SYP-B3998</name>
    <dbReference type="NCBI Taxonomy" id="2678564"/>
    <lineage>
        <taxon>Bacteria</taxon>
        <taxon>Bacillati</taxon>
        <taxon>Bacillota</taxon>
        <taxon>Bacilli</taxon>
        <taxon>Bacillales</taxon>
        <taxon>Paenibacillaceae</taxon>
        <taxon>Paenibacillus</taxon>
    </lineage>
</organism>
<dbReference type="PANTHER" id="PTHR45527:SF1">
    <property type="entry name" value="FATTY ACID SYNTHASE"/>
    <property type="match status" value="1"/>
</dbReference>
<dbReference type="GO" id="GO:0017000">
    <property type="term" value="P:antibiotic biosynthetic process"/>
    <property type="evidence" value="ECO:0007669"/>
    <property type="project" value="UniProtKB-KW"/>
</dbReference>
<name>A0A6G4A234_9BACL</name>
<dbReference type="Pfam" id="PF00668">
    <property type="entry name" value="Condensation"/>
    <property type="match status" value="5"/>
</dbReference>
<evidence type="ECO:0000256" key="3">
    <source>
        <dbReference type="ARBA" id="ARBA00022450"/>
    </source>
</evidence>
<dbReference type="GO" id="GO:0044550">
    <property type="term" value="P:secondary metabolite biosynthetic process"/>
    <property type="evidence" value="ECO:0007669"/>
    <property type="project" value="UniProtKB-ARBA"/>
</dbReference>
<dbReference type="CDD" id="cd05930">
    <property type="entry name" value="A_NRPS"/>
    <property type="match status" value="2"/>
</dbReference>
<dbReference type="InterPro" id="IPR036736">
    <property type="entry name" value="ACP-like_sf"/>
</dbReference>
<comment type="similarity">
    <text evidence="2">Belongs to the ATP-dependent AMP-binding enzyme family.</text>
</comment>
<dbReference type="PANTHER" id="PTHR45527">
    <property type="entry name" value="NONRIBOSOMAL PEPTIDE SYNTHETASE"/>
    <property type="match status" value="1"/>
</dbReference>
<dbReference type="FunFam" id="3.30.300.30:FF:000010">
    <property type="entry name" value="Enterobactin synthetase component F"/>
    <property type="match status" value="3"/>
</dbReference>
<evidence type="ECO:0000259" key="9">
    <source>
        <dbReference type="PROSITE" id="PS50075"/>
    </source>
</evidence>
<dbReference type="GO" id="GO:0005829">
    <property type="term" value="C:cytosol"/>
    <property type="evidence" value="ECO:0007669"/>
    <property type="project" value="TreeGrafter"/>
</dbReference>
<dbReference type="FunFam" id="1.10.1200.10:FF:000005">
    <property type="entry name" value="Nonribosomal peptide synthetase 1"/>
    <property type="match status" value="3"/>
</dbReference>
<dbReference type="Pfam" id="PF00550">
    <property type="entry name" value="PP-binding"/>
    <property type="match status" value="3"/>
</dbReference>
<keyword evidence="3" id="KW-0596">Phosphopantetheine</keyword>
<evidence type="ECO:0000256" key="8">
    <source>
        <dbReference type="ARBA" id="ARBA00023268"/>
    </source>
</evidence>
<dbReference type="CDD" id="cd19531">
    <property type="entry name" value="LCL_NRPS-like"/>
    <property type="match status" value="1"/>
</dbReference>
<dbReference type="Pfam" id="PF00501">
    <property type="entry name" value="AMP-binding"/>
    <property type="match status" value="3"/>
</dbReference>
<keyword evidence="8" id="KW-0511">Multifunctional enzyme</keyword>
<evidence type="ECO:0000256" key="1">
    <source>
        <dbReference type="ARBA" id="ARBA00001957"/>
    </source>
</evidence>
<dbReference type="GO" id="GO:0008610">
    <property type="term" value="P:lipid biosynthetic process"/>
    <property type="evidence" value="ECO:0007669"/>
    <property type="project" value="UniProtKB-ARBA"/>
</dbReference>
<dbReference type="Gene3D" id="3.30.300.30">
    <property type="match status" value="3"/>
</dbReference>
<dbReference type="GO" id="GO:0043041">
    <property type="term" value="P:amino acid activation for nonribosomal peptide biosynthetic process"/>
    <property type="evidence" value="ECO:0007669"/>
    <property type="project" value="TreeGrafter"/>
</dbReference>
<dbReference type="PROSITE" id="PS00455">
    <property type="entry name" value="AMP_BINDING"/>
    <property type="match status" value="3"/>
</dbReference>
<dbReference type="Gene3D" id="1.10.1200.10">
    <property type="entry name" value="ACP-like"/>
    <property type="match status" value="3"/>
</dbReference>
<dbReference type="NCBIfam" id="TIGR01733">
    <property type="entry name" value="AA-adenyl-dom"/>
    <property type="match status" value="3"/>
</dbReference>
<evidence type="ECO:0000256" key="2">
    <source>
        <dbReference type="ARBA" id="ARBA00006432"/>
    </source>
</evidence>
<keyword evidence="4" id="KW-0597">Phosphoprotein</keyword>
<dbReference type="EMBL" id="JAAIKC010000007">
    <property type="protein sequence ID" value="NEW07889.1"/>
    <property type="molecule type" value="Genomic_DNA"/>
</dbReference>
<dbReference type="InterPro" id="IPR006162">
    <property type="entry name" value="Ppantetheine_attach_site"/>
</dbReference>
<dbReference type="InterPro" id="IPR010071">
    <property type="entry name" value="AA_adenyl_dom"/>
</dbReference>
<comment type="cofactor">
    <cofactor evidence="1">
        <name>pantetheine 4'-phosphate</name>
        <dbReference type="ChEBI" id="CHEBI:47942"/>
    </cofactor>
</comment>
<dbReference type="Gene3D" id="3.30.559.30">
    <property type="entry name" value="Nonribosomal peptide synthetase, condensation domain"/>
    <property type="match status" value="4"/>
</dbReference>
<dbReference type="InterPro" id="IPR000873">
    <property type="entry name" value="AMP-dep_synth/lig_dom"/>
</dbReference>
<gene>
    <name evidence="10" type="ORF">GK047_17970</name>
</gene>
<dbReference type="Gene3D" id="2.30.38.10">
    <property type="entry name" value="Luciferase, Domain 3"/>
    <property type="match status" value="3"/>
</dbReference>
<dbReference type="CDD" id="cd19534">
    <property type="entry name" value="E_NRPS"/>
    <property type="match status" value="1"/>
</dbReference>
<dbReference type="SUPFAM" id="SSF47336">
    <property type="entry name" value="ACP-like"/>
    <property type="match status" value="3"/>
</dbReference>
<proteinExistence type="inferred from homology"/>
<dbReference type="InterPro" id="IPR020845">
    <property type="entry name" value="AMP-binding_CS"/>
</dbReference>
<dbReference type="FunFam" id="2.30.38.10:FF:000001">
    <property type="entry name" value="Non-ribosomal peptide synthetase PvdI"/>
    <property type="match status" value="3"/>
</dbReference>
<accession>A0A6G4A234</accession>
<dbReference type="FunFam" id="3.40.50.12780:FF:000012">
    <property type="entry name" value="Non-ribosomal peptide synthetase"/>
    <property type="match status" value="3"/>
</dbReference>
<dbReference type="NCBIfam" id="NF003417">
    <property type="entry name" value="PRK04813.1"/>
    <property type="match status" value="3"/>
</dbReference>
<dbReference type="PROSITE" id="PS50075">
    <property type="entry name" value="CARRIER"/>
    <property type="match status" value="3"/>
</dbReference>
<dbReference type="RefSeq" id="WP_163949723.1">
    <property type="nucleotide sequence ID" value="NZ_JAAIKC010000007.1"/>
</dbReference>
<dbReference type="Gene3D" id="3.40.50.980">
    <property type="match status" value="6"/>
</dbReference>
<evidence type="ECO:0000256" key="4">
    <source>
        <dbReference type="ARBA" id="ARBA00022553"/>
    </source>
</evidence>
<comment type="caution">
    <text evidence="10">The sequence shown here is derived from an EMBL/GenBank/DDBJ whole genome shotgun (WGS) entry which is preliminary data.</text>
</comment>
<reference evidence="10" key="1">
    <citation type="submission" date="2020-02" db="EMBL/GenBank/DDBJ databases">
        <authorList>
            <person name="Shen X.-R."/>
            <person name="Zhang Y.-X."/>
        </authorList>
    </citation>
    <scope>NUCLEOTIDE SEQUENCE</scope>
    <source>
        <strain evidence="10">SYP-B3998</strain>
    </source>
</reference>
<dbReference type="InterPro" id="IPR025110">
    <property type="entry name" value="AMP-bd_C"/>
</dbReference>
<dbReference type="FunFam" id="3.30.559.30:FF:000001">
    <property type="entry name" value="Non-ribosomal peptide synthetase"/>
    <property type="match status" value="1"/>
</dbReference>
<dbReference type="CDD" id="cd12117">
    <property type="entry name" value="A_NRPS_Srf_like"/>
    <property type="match status" value="1"/>
</dbReference>
<dbReference type="InterPro" id="IPR023213">
    <property type="entry name" value="CAT-like_dom_sf"/>
</dbReference>
<dbReference type="FunFam" id="3.40.50.980:FF:000001">
    <property type="entry name" value="Non-ribosomal peptide synthetase"/>
    <property type="match status" value="3"/>
</dbReference>
<protein>
    <submittedName>
        <fullName evidence="10">Amino acid adenylation domain-containing protein</fullName>
    </submittedName>
</protein>
<keyword evidence="7" id="KW-0045">Antibiotic biosynthesis</keyword>
<feature type="domain" description="Carrier" evidence="9">
    <location>
        <begin position="2036"/>
        <end position="2110"/>
    </location>
</feature>
<feature type="domain" description="Carrier" evidence="9">
    <location>
        <begin position="981"/>
        <end position="1056"/>
    </location>
</feature>
<dbReference type="Pfam" id="PF13193">
    <property type="entry name" value="AMP-binding_C"/>
    <property type="match status" value="3"/>
</dbReference>
<feature type="domain" description="Carrier" evidence="9">
    <location>
        <begin position="3563"/>
        <end position="3638"/>
    </location>
</feature>
<keyword evidence="6" id="KW-0677">Repeat</keyword>
<sequence>MSKDMQIQSIFRLTPMQKGILFHSLMNESSHAYFEQVCFTLDGRLDVAYLEQSLTRLFERHEILRSNIFHLNIEEPKLIVFKQKRPEIRFDDISGMDESAKQHYVARALQEDKERGFDLTREELFRAAVIQYAENTYKLIVSFHHIIMDGWCLEIVFNEWLQLYGALQSQEEVQLERVPDYEVYLKWLERQDQEEALTFWTQYLEAFEHQSLLPITHSLVADAAGKYNLSQESVVFEAELTGQLEKLAKDHKVTLSAVFYALWGLLLQKYNNTNDVTFGAVVSGRPTEITGVEQMVGLFINTLPVRIRTESGYRFAELLEQVQQSIVDVNRYHYVSLTDIQSASLLKNNLIHHIIAFENFPGTQEVSGQDEQRRLAVTATEGFEQTNYDFNISVIPGETIKVKFTYNGLLYSSEAIHNLGQHLKNVARTVSSHPELALDAVELLSAPEQEALLGEFNNTEAPYPKERTIHGLFEEQVERTPDRVAVVMGEEQLTYRELNEQANRLARVLREKGVGPDRIVGIAVHRSLEMNIGLMAIHKAGGAYLPIQPEDPVDRVLFTLEDSGAALVLTQRNLLEPLRPLGAERELLGIEDVLEQAAGLSGVNLEPVNVSSDLVYVIYTSGSTGRPKGVMIEHASLINRLNWMQHRMPFGAEDVILQKTPYTFDVSLWELFSWAIQGARLCFLPPGGEKDPGLIADTIEAHGITAIHFVPSMLGAFLDVAEQESWFGRLGSVKRVFTSGEALMSEHVKRFNRLWRASSGATLHNLYGPTEATVEVAYYDCPPEEVPGSIPIGRPLDNVRLYVLDKADRLMPVGVPGELHIGGDCLARGYLNRPDLTAEKFVLDPFVDGGRMYRTGDLARWLPDGNIEYLGRIDHQVKIRGYRIELGEIEAALLAQDGVKESVVLARDDGQGGHFLCAYVASDQERQEQALKERLKLVLPSYMVPTHIVVLDGLPHLSNGKVDRKSLPAPEGRLLGSESIAPRTETEIRLAQIWEKTLGVSGLGIRHDFFEWGGHSLKATQLMTRINKEFQVQFTLPDIFGNPTIETMGALIADPKVESQAVAEIPSAPLQDYYPVTSMQKRLMVLQHLEGAETAYNLPSAMVIEEPLDQARLEEVFQQLIDRHEALRTSFEWVGDEPVQRLCDQVSFQLASGDLSVGDGLEEEQIQTALHAFIRPFDLSAAPLFRAELNRLSDGKHLLLVDMHHIVADGTSIDILMDDFSALYRAEALPKLRIQYKDFAVWHNESLKGGQLREQEQFWLNELSGELPVLNLPTDYPRPQKKSFEGERIAIEADAYLFSKLKKLTTESKTTLFMVLLAAYNVLLHKYSGQEDVTVGSPIAGRHVPDLEKTIGMFVNTLVLRNRPLPEQTFLQFLQQVRETSIRAFQNQDYPIEDVVEQLGVQRDMSRSPLFDVMFSLENSESPELHDHVLSFNPYPLETGISKFDLTLTAEAHGEKLAFRFEYCAKLFRAETIQRMAVHYIRLLEAIVERADTAISDLELLSEAERYALTTEFNNTASDYPKEKTLQRLFEEQVERTPHRTAVVFGDLRWSYRELNEKANRLAKTLRDKGVQANTRVALMAGRSLEMIAGIMGILKAGGAYVPIAPDYPAERIKLILNECGSPLLLTQSHVRAASDFFGEQGASGFTGEVLDLDMMETDASGYADNLPLINTSGDLAYVMYTSGSTGQPKGNLTVHHNISRVVKNTDYIDISEQDTLLQLSNFVFDGSVFDIFGALLNGASLVLIQKEEVLDPEKLSSLLRKEQVTIFFITTALFNTLVDTNIECFGTIRKVLFGGERVSFPHVKELYAFIGPGKILHMYGPTETTVFATCYKVDELDESMWTIPIGKPISRTSAYILNDRGSLQPIGIPGELWIAGDGVARGYLDRPDQTEERFVPNPFSVGERMYRTGDIARWLPDGNIEFWGRLDHQVKIRGFRIELGEIEKHLLSNEFVKEAIVVARQDASGQKYLCAYVVLHAGKSTRHLRGYLSQSLPDYMIPASFVALDRLPLTVNGKVDQKQLPEPDITWDALVPYEPPATPVEEALTGIWESVLGRAHIGVGHSFFDLGGDSIKAIQVIARLNTFGLKLEMKDLFQYPTIRTVSPWVKRRTRSIDQGVTEGEVPLTPVQRWFFEHKKEGTDHFNQAVMLFSPNGFDEPALRKSLDELWLHHDALRMIYNAHADGVRQFNRGAVGCPVQWAVYDFTNRSDAYHEIEKIASDLQAGLDLSAGKLLTAGIFRTDEGSHLLLAIHHLVVDGVSWRILLEDLNSIYSQALAGKTAVLPEKTDSFKLWAEQLSDYANSPSLLKEIPYWTQLEKTDVSSLPKRGFNMRQDSEAPRASIAVRLHAAYTRQLLGEVQVHQRYNTEINDLLLAALGLVVAKRFGMEVFPLNLEGHGREEIIEGIDITRTVGWFTTMFPIVLDLSQGSELSWVIRNTKETIRKVPNRGIGYGLLKSLTRPENKQCLDFKLEPQISFNYLGQFNEEPTTAGFSMSPLSPGRSISEQAESRFSLDINAIISGSELLIEIGYSRQEYEAEEIEQLAHAYIQELETVIDHCALRTERQYTPSDFQDRGLTIRELDGILERYAGSGAIQSIYPLTPMQQGMLFHYLMNPGTSAYVEQLSVEIEGTLNLDLLNVSLGRLLDKYEVLRTNFVYSDIQIPRQIVFSRKTEEVQFYDISGADQAETAIRVEQIKASDIQRGFDLARDTLIRMVVLKIGEDRQRLIWTFHHINLDGWCVGIIYQDFIQMYLELVSGTPSHSEPVPPYSAYIRWLEKQDAQEALSYWQHYLEEYSQYATLPKSAASHGNDPSGQLEFSFDREITKRLSELASGNRVTVNTVVQAIWGILLQKYNNTSDVVFGSVVSGRPPEIPGIEQMVGIFINTIPVRVRTEAEQTFAGLLAQVQQNAMASSKYEYASLAEIQSVSELKQSLLDHILVFENYPEYEERQASFEGSPLKFHMESMSFFEQTNFDFNLIVSLRDKLNVKFLYNKDVFTKASVERIQGHLRAVVRQLLADPALPLAGIDIVTDEEKQVLNDYNRTAAPYPKEHTIHGLFEEQVERTPDRVAVVMGEEQLTYRELNEQANRLARVLREKGVGPDRIVGIAVHRSLEMIIGLMAIHKAGGAYLPIQPEDPVDRVLFTLEDSGAALVLTQRNLLEPLRPLGAERELLGIEDVLEQAAGLSGANLEPVNVSSDLVYVIYTSGSTGRPKGVMIEHASLINRLNWMQHRMPFGAEDVILQKTPYTFDVSLWELFSWAIQGARLCFLPPGGEKDPGLIADTIEAHGITAIHFVPSMLGAFLDVAEQEELIGRLGNVKRVFASGEALMSEHVKRFNRLWRASSGATLHNLYGPTEATVEVAYYDCPPEAVPGSIPIGRPLDNVRLYVLDKADRLMPVGVPGELHIGGDCLARGYLNRPDLTAEKFVRDPFADGGRMYRTGDLARWLPDGNIEYLGRIDHQVKIRGYRIELGEIEAALLAQDGVKEAVVLARDDRTGGQFLCAYIVGKPGVTAAKLRQNLTGHLQEYMIPAFFVLLDQMPLTASGKADRRTLMEMDLGLIQNVEYAEPRTELEKQLAEAWQSIFDLPKVGIDDNFFDLGGHSLTAIQLVSKMQQTTGLEIRLNSLFHHPTIRSLTQHGVESDTSLSVSLRTFESVEHLLQEKFGIRSSLRQVSSGNETLQVLHLEGSSNSASSPSHDEMLELIAAHFDEADQPHYITAASEDDLSLETLNVDEVRHEWKQQIDSMLEAFVHSILRLPVIDLQPVSPTQSYHLEHDDISGTVMTFEKYLNVKHLEKAIHQVIRNHDLMRSVLVKADGEWVWQVYDNPDPITLPFVDLSGVSRESQEMLLHQVIWPYFYKNHEQNGSLMYRILLVKKNLKEYLLLLPFSHSIFDYMSGEIIKNQISQYYESFQAGKQLQDEAVGRYWDFTAQIQSGPVNLSDPALVALYELEAFEDNIRRVSEVAAAQSLLIGHTAVRLDVSAADLDGRFGTAELWQLAFSSFAGLCERYFELNQAPIWVANYGRSFKGERYFDVIGEFVDYVPILAKNWTDPSALEQKVKHKLQLAAEHNISFANLTYHTAMEQFYPRSARHLQQAMDAMPIVFNYLGELRSEHRVLQSVDLGNANIEGRKRILCEVWHDEAGNLSMALALPYIEEAGMVRSQWQEAVDQLTAATTVTH</sequence>
<dbReference type="SMART" id="SM00823">
    <property type="entry name" value="PKS_PP"/>
    <property type="match status" value="3"/>
</dbReference>
<evidence type="ECO:0000313" key="10">
    <source>
        <dbReference type="EMBL" id="NEW07889.1"/>
    </source>
</evidence>
<dbReference type="InterPro" id="IPR020806">
    <property type="entry name" value="PKS_PP-bd"/>
</dbReference>
<dbReference type="GO" id="GO:0016874">
    <property type="term" value="F:ligase activity"/>
    <property type="evidence" value="ECO:0007669"/>
    <property type="project" value="UniProtKB-KW"/>
</dbReference>
<dbReference type="CDD" id="cd19543">
    <property type="entry name" value="DCL_NRPS"/>
    <property type="match status" value="2"/>
</dbReference>
<dbReference type="SUPFAM" id="SSF56801">
    <property type="entry name" value="Acetyl-CoA synthetase-like"/>
    <property type="match status" value="3"/>
</dbReference>
<dbReference type="FunFam" id="3.40.50.980:FF:000002">
    <property type="entry name" value="Enterobactin synthetase component F"/>
    <property type="match status" value="1"/>
</dbReference>
<dbReference type="SUPFAM" id="SSF52777">
    <property type="entry name" value="CoA-dependent acyltransferases"/>
    <property type="match status" value="9"/>
</dbReference>
<dbReference type="InterPro" id="IPR001242">
    <property type="entry name" value="Condensation_dom"/>
</dbReference>
<dbReference type="InterPro" id="IPR009081">
    <property type="entry name" value="PP-bd_ACP"/>
</dbReference>
<dbReference type="NCBIfam" id="TIGR01720">
    <property type="entry name" value="NRPS-para261"/>
    <property type="match status" value="1"/>
</dbReference>
<dbReference type="Gene3D" id="3.30.559.10">
    <property type="entry name" value="Chloramphenicol acetyltransferase-like domain"/>
    <property type="match status" value="5"/>
</dbReference>
<keyword evidence="5" id="KW-0436">Ligase</keyword>
<dbReference type="PROSITE" id="PS00012">
    <property type="entry name" value="PHOSPHOPANTETHEINE"/>
    <property type="match status" value="2"/>
</dbReference>